<comment type="similarity">
    <text evidence="1">Belongs to the histidine acid phosphatase family.</text>
</comment>
<dbReference type="InterPro" id="IPR000560">
    <property type="entry name" value="His_Pase_clade-2"/>
</dbReference>
<dbReference type="CDD" id="cd07061">
    <property type="entry name" value="HP_HAP_like"/>
    <property type="match status" value="1"/>
</dbReference>
<feature type="transmembrane region" description="Helical" evidence="5">
    <location>
        <begin position="847"/>
        <end position="869"/>
    </location>
</feature>
<name>K1XEB4_MARBU</name>
<dbReference type="PANTHER" id="PTHR20963">
    <property type="entry name" value="MULTIPLE INOSITOL POLYPHOSPHATE PHOSPHATASE-RELATED"/>
    <property type="match status" value="1"/>
</dbReference>
<dbReference type="GeneID" id="18758350"/>
<protein>
    <recommendedName>
        <fullName evidence="2">3-phytase</fullName>
        <ecNumber evidence="2">3.1.3.8</ecNumber>
    </recommendedName>
</protein>
<dbReference type="Pfam" id="PF00328">
    <property type="entry name" value="His_Phos_2"/>
    <property type="match status" value="1"/>
</dbReference>
<dbReference type="GO" id="GO:0003993">
    <property type="term" value="F:acid phosphatase activity"/>
    <property type="evidence" value="ECO:0007669"/>
    <property type="project" value="TreeGrafter"/>
</dbReference>
<feature type="transmembrane region" description="Helical" evidence="5">
    <location>
        <begin position="889"/>
        <end position="911"/>
    </location>
</feature>
<dbReference type="Pfam" id="PF04982">
    <property type="entry name" value="TM_HPP"/>
    <property type="match status" value="1"/>
</dbReference>
<dbReference type="KEGG" id="mbe:MBM_02415"/>
<dbReference type="HOGENOM" id="CLU_293211_0_0_1"/>
<feature type="region of interest" description="Disordered" evidence="4">
    <location>
        <begin position="1"/>
        <end position="29"/>
    </location>
</feature>
<dbReference type="EMBL" id="JH921431">
    <property type="protein sequence ID" value="EKD19178.1"/>
    <property type="molecule type" value="Genomic_DNA"/>
</dbReference>
<feature type="region of interest" description="Disordered" evidence="4">
    <location>
        <begin position="933"/>
        <end position="955"/>
    </location>
</feature>
<dbReference type="AlphaFoldDB" id="K1XEB4"/>
<keyword evidence="8" id="KW-1185">Reference proteome</keyword>
<dbReference type="PROSITE" id="PS00616">
    <property type="entry name" value="HIS_ACID_PHOSPHAT_1"/>
    <property type="match status" value="1"/>
</dbReference>
<organism evidence="7 8">
    <name type="scientific">Marssonina brunnea f. sp. multigermtubi (strain MB_m1)</name>
    <name type="common">Marssonina leaf spot fungus</name>
    <dbReference type="NCBI Taxonomy" id="1072389"/>
    <lineage>
        <taxon>Eukaryota</taxon>
        <taxon>Fungi</taxon>
        <taxon>Dikarya</taxon>
        <taxon>Ascomycota</taxon>
        <taxon>Pezizomycotina</taxon>
        <taxon>Leotiomycetes</taxon>
        <taxon>Helotiales</taxon>
        <taxon>Drepanopezizaceae</taxon>
        <taxon>Drepanopeziza</taxon>
    </lineage>
</organism>
<keyword evidence="5" id="KW-0812">Transmembrane</keyword>
<feature type="domain" description="HPP transmembrane region" evidence="6">
    <location>
        <begin position="746"/>
        <end position="919"/>
    </location>
</feature>
<gene>
    <name evidence="7" type="ORF">MBM_02415</name>
</gene>
<dbReference type="Proteomes" id="UP000006753">
    <property type="component" value="Unassembled WGS sequence"/>
</dbReference>
<dbReference type="eggNOG" id="KOG1382">
    <property type="taxonomic scope" value="Eukaryota"/>
</dbReference>
<feature type="transmembrane region" description="Helical" evidence="5">
    <location>
        <begin position="35"/>
        <end position="57"/>
    </location>
</feature>
<dbReference type="OrthoDB" id="6509975at2759"/>
<dbReference type="InterPro" id="IPR058581">
    <property type="entry name" value="TM_HPP"/>
</dbReference>
<dbReference type="InterPro" id="IPR033379">
    <property type="entry name" value="Acid_Pase_AS"/>
</dbReference>
<keyword evidence="3" id="KW-0378">Hydrolase</keyword>
<dbReference type="FunFam" id="3.40.50.1240:FF:000147">
    <property type="match status" value="1"/>
</dbReference>
<feature type="transmembrane region" description="Helical" evidence="5">
    <location>
        <begin position="748"/>
        <end position="769"/>
    </location>
</feature>
<dbReference type="GO" id="GO:0016158">
    <property type="term" value="F:inositol hexakisphosphate 3-phosphatase activity"/>
    <property type="evidence" value="ECO:0007669"/>
    <property type="project" value="UniProtKB-EC"/>
</dbReference>
<evidence type="ECO:0000256" key="5">
    <source>
        <dbReference type="SAM" id="Phobius"/>
    </source>
</evidence>
<reference evidence="7 8" key="1">
    <citation type="journal article" date="2012" name="BMC Genomics">
        <title>Sequencing the genome of Marssonina brunnea reveals fungus-poplar co-evolution.</title>
        <authorList>
            <person name="Zhu S."/>
            <person name="Cao Y.-Z."/>
            <person name="Jiang C."/>
            <person name="Tan B.-Y."/>
            <person name="Wang Z."/>
            <person name="Feng S."/>
            <person name="Zhang L."/>
            <person name="Su X.-H."/>
            <person name="Brejova B."/>
            <person name="Vinar T."/>
            <person name="Xu M."/>
            <person name="Wang M.-X."/>
            <person name="Zhang S.-G."/>
            <person name="Huang M.-R."/>
            <person name="Wu R."/>
            <person name="Zhou Y."/>
        </authorList>
    </citation>
    <scope>NUCLEOTIDE SEQUENCE [LARGE SCALE GENOMIC DNA]</scope>
    <source>
        <strain evidence="7 8">MB_m1</strain>
    </source>
</reference>
<evidence type="ECO:0000256" key="3">
    <source>
        <dbReference type="ARBA" id="ARBA00022801"/>
    </source>
</evidence>
<accession>K1XEB4</accession>
<keyword evidence="5" id="KW-1133">Transmembrane helix</keyword>
<dbReference type="InParanoid" id="K1XEB4"/>
<proteinExistence type="inferred from homology"/>
<dbReference type="InterPro" id="IPR029033">
    <property type="entry name" value="His_PPase_superfam"/>
</dbReference>
<evidence type="ECO:0000256" key="1">
    <source>
        <dbReference type="ARBA" id="ARBA00005375"/>
    </source>
</evidence>
<evidence type="ECO:0000256" key="2">
    <source>
        <dbReference type="ARBA" id="ARBA00012632"/>
    </source>
</evidence>
<dbReference type="EC" id="3.1.3.8" evidence="2"/>
<evidence type="ECO:0000256" key="4">
    <source>
        <dbReference type="SAM" id="MobiDB-lite"/>
    </source>
</evidence>
<keyword evidence="5" id="KW-0472">Membrane</keyword>
<evidence type="ECO:0000259" key="6">
    <source>
        <dbReference type="Pfam" id="PF04982"/>
    </source>
</evidence>
<evidence type="ECO:0000313" key="7">
    <source>
        <dbReference type="EMBL" id="EKD19178.1"/>
    </source>
</evidence>
<dbReference type="PROSITE" id="PS00778">
    <property type="entry name" value="HIS_ACID_PHOSPHAT_2"/>
    <property type="match status" value="1"/>
</dbReference>
<dbReference type="PANTHER" id="PTHR20963:SF43">
    <property type="entry name" value="PUTATIVE (AFU_ORTHOLOGUE AFUA_7G01240)-RELATED"/>
    <property type="match status" value="1"/>
</dbReference>
<dbReference type="SUPFAM" id="SSF53254">
    <property type="entry name" value="Phosphoglycerate mutase-like"/>
    <property type="match status" value="1"/>
</dbReference>
<sequence length="1037" mass="114254">MRDSAEDNTLLSKQRPEEEVTSPSEDSTHSRSAQIWSKAIVIIFAGLIMYCTFGTLFDNLLLIFTARTANTASLPGIEGDGKGNVDAAKKEKVPQYFQTSPELWAGPTATGRAPFMAQTNAVSFAPTVTFIPNTPLQTAMPIVGQKKNNESIFHLMGQLSPYSPSPAGFGVSEYPLPPGANITQVHMLSRHGSRYPTSGANVNVFGNKMANLTGKFQAEGQLSFLNEWKYELGREILVPRGRQELFESGVLHYYLYGKMYNPNSKIIVRTTTQDRMLKSAEYFMAGFFGLEWTNNATIEVIIEAPGFNNSLAGYDNCNNANSFRNAGGNNATAEWVGVYLKDATERLRPLVKGYELTIEDVYAMQNMCPYETVAYGYSVFCDLFTYEEWVHFEYSLDLYFAGSSSFQSPTGRAVGLGYVQETIARLQNHTLGYSGSQINTTLDSSTETFPLNQSLYFDFSHDTNIMSILTAFGFKQFNAFLPATHYPGPHNLTVSHLEPFGARLDIEIIKTPSPLSAQRVYEEGEETTYIHFILNQRTLPLGLNFPECGADRLDGWCELEAFLKTQEKAEELARYDEACNGDYEAVPYGQVVDDIYPATAHTDLFTACVIASSGRDAQPLTRRNPINAVIDGNAYQNRLFSHVRSLWLRANVGGFVEASELFRPPLFFRIGITPNYGLLIEVKSRSVRSIRTRSITYQAGSMPDSTSSFDVDRYLNRLIPRSFLSHLPKPISWFLGHRSTPQKPIGNILIWFWAFIGAFASILIIEAVFQSRQLKSDGAPIVIASLISIADSGAREKKQGAAAILEFSTIDSPLSQPRNAFLGQLISSLMGVSITKLFALSPSFSSLRWVAGALSVGLASVLMGVTKTIHPPAGATALLAATSPEIERIGWFLVPLVVLGSTLMLAVACLLNNLQRRFPLYWWTPEDLRRSARKGSESGNVEAGGSPKAESAEKAGLDVCGEAGEGEGEGEDDNEVVGAGAEGRIVIHGDRVVVPHWVSLDVEEKAMLELLRCKLGEVPAGRLERARTRESEQTHVQ</sequence>
<dbReference type="Gene3D" id="3.40.50.1240">
    <property type="entry name" value="Phosphoglycerate mutase-like"/>
    <property type="match status" value="1"/>
</dbReference>
<evidence type="ECO:0000313" key="8">
    <source>
        <dbReference type="Proteomes" id="UP000006753"/>
    </source>
</evidence>